<organism evidence="2 3">
    <name type="scientific">Bondarzewia mesenterica</name>
    <dbReference type="NCBI Taxonomy" id="1095465"/>
    <lineage>
        <taxon>Eukaryota</taxon>
        <taxon>Fungi</taxon>
        <taxon>Dikarya</taxon>
        <taxon>Basidiomycota</taxon>
        <taxon>Agaricomycotina</taxon>
        <taxon>Agaricomycetes</taxon>
        <taxon>Russulales</taxon>
        <taxon>Bondarzewiaceae</taxon>
        <taxon>Bondarzewia</taxon>
    </lineage>
</organism>
<keyword evidence="1" id="KW-0812">Transmembrane</keyword>
<dbReference type="EMBL" id="SGPL01000167">
    <property type="protein sequence ID" value="THH16245.1"/>
    <property type="molecule type" value="Genomic_DNA"/>
</dbReference>
<reference evidence="2 3" key="1">
    <citation type="submission" date="2019-02" db="EMBL/GenBank/DDBJ databases">
        <title>Genome sequencing of the rare red list fungi Bondarzewia mesenterica.</title>
        <authorList>
            <person name="Buettner E."/>
            <person name="Kellner H."/>
        </authorList>
    </citation>
    <scope>NUCLEOTIDE SEQUENCE [LARGE SCALE GENOMIC DNA]</scope>
    <source>
        <strain evidence="2 3">DSM 108281</strain>
    </source>
</reference>
<proteinExistence type="predicted"/>
<name>A0A4S4LVB1_9AGAM</name>
<keyword evidence="1" id="KW-1133">Transmembrane helix</keyword>
<sequence>MPSDQTITVLPPSIKALVKLWPKGLSSKILLGRIIQIQYRVRPLSLDHPHALELCQVYALNTWSSAFAEGDLPWYAWALIPKCYAFHLKRLFWRLRVWSLVMERVQRDKLNDPVVHTIKQALMFLDRVLDKVLLSALDEKEMRGTWHSEVLDAFLVLEWFVGKFSEVDVVQWLQNQDISVFYVNPLFLDWDSHLERHTEESAGAVRRWKWWPLVGHEDEEHLVDEAFNWFEEWEDEAPGAKGGPVTRTIQHEFQLEEDPADSGATRGRACTMLCHALVIALISMIAVKVYGFSQYGALHL</sequence>
<accession>A0A4S4LVB1</accession>
<dbReference type="Proteomes" id="UP000310158">
    <property type="component" value="Unassembled WGS sequence"/>
</dbReference>
<evidence type="ECO:0000313" key="2">
    <source>
        <dbReference type="EMBL" id="THH16245.1"/>
    </source>
</evidence>
<keyword evidence="1" id="KW-0472">Membrane</keyword>
<gene>
    <name evidence="2" type="ORF">EW146_g4372</name>
</gene>
<dbReference type="AlphaFoldDB" id="A0A4S4LVB1"/>
<feature type="transmembrane region" description="Helical" evidence="1">
    <location>
        <begin position="272"/>
        <end position="292"/>
    </location>
</feature>
<comment type="caution">
    <text evidence="2">The sequence shown here is derived from an EMBL/GenBank/DDBJ whole genome shotgun (WGS) entry which is preliminary data.</text>
</comment>
<evidence type="ECO:0000256" key="1">
    <source>
        <dbReference type="SAM" id="Phobius"/>
    </source>
</evidence>
<protein>
    <submittedName>
        <fullName evidence="2">Uncharacterized protein</fullName>
    </submittedName>
</protein>
<keyword evidence="3" id="KW-1185">Reference proteome</keyword>
<evidence type="ECO:0000313" key="3">
    <source>
        <dbReference type="Proteomes" id="UP000310158"/>
    </source>
</evidence>